<dbReference type="PANTHER" id="PTHR33154">
    <property type="entry name" value="TRANSCRIPTIONAL REGULATOR, ARSR FAMILY"/>
    <property type="match status" value="1"/>
</dbReference>
<dbReference type="HOGENOM" id="CLU_097806_10_0_5"/>
<dbReference type="InterPro" id="IPR036390">
    <property type="entry name" value="WH_DNA-bd_sf"/>
</dbReference>
<evidence type="ECO:0000256" key="2">
    <source>
        <dbReference type="ARBA" id="ARBA00023125"/>
    </source>
</evidence>
<dbReference type="GO" id="GO:0003677">
    <property type="term" value="F:DNA binding"/>
    <property type="evidence" value="ECO:0007669"/>
    <property type="project" value="UniProtKB-KW"/>
</dbReference>
<keyword evidence="3" id="KW-0804">Transcription</keyword>
<dbReference type="Pfam" id="PF01022">
    <property type="entry name" value="HTH_5"/>
    <property type="match status" value="1"/>
</dbReference>
<dbReference type="PANTHER" id="PTHR33154:SF33">
    <property type="entry name" value="TRANSCRIPTIONAL REPRESSOR SDPR"/>
    <property type="match status" value="1"/>
</dbReference>
<evidence type="ECO:0000313" key="6">
    <source>
        <dbReference type="Proteomes" id="UP000000245"/>
    </source>
</evidence>
<proteinExistence type="predicted"/>
<name>A5FZA4_ACICJ</name>
<organism evidence="5 6">
    <name type="scientific">Acidiphilium cryptum (strain JF-5)</name>
    <dbReference type="NCBI Taxonomy" id="349163"/>
    <lineage>
        <taxon>Bacteria</taxon>
        <taxon>Pseudomonadati</taxon>
        <taxon>Pseudomonadota</taxon>
        <taxon>Alphaproteobacteria</taxon>
        <taxon>Acetobacterales</taxon>
        <taxon>Acidocellaceae</taxon>
        <taxon>Acidiphilium</taxon>
    </lineage>
</organism>
<evidence type="ECO:0000313" key="5">
    <source>
        <dbReference type="EMBL" id="ABQ30936.1"/>
    </source>
</evidence>
<dbReference type="InterPro" id="IPR051081">
    <property type="entry name" value="HTH_MetalResp_TranReg"/>
</dbReference>
<evidence type="ECO:0000256" key="3">
    <source>
        <dbReference type="ARBA" id="ARBA00023163"/>
    </source>
</evidence>
<dbReference type="RefSeq" id="WP_007422929.1">
    <property type="nucleotide sequence ID" value="NC_009484.1"/>
</dbReference>
<dbReference type="InterPro" id="IPR011991">
    <property type="entry name" value="ArsR-like_HTH"/>
</dbReference>
<dbReference type="InterPro" id="IPR036388">
    <property type="entry name" value="WH-like_DNA-bd_sf"/>
</dbReference>
<feature type="domain" description="HTH arsR-type" evidence="4">
    <location>
        <begin position="5"/>
        <end position="112"/>
    </location>
</feature>
<gene>
    <name evidence="5" type="ordered locus">Acry_1732</name>
</gene>
<evidence type="ECO:0000256" key="1">
    <source>
        <dbReference type="ARBA" id="ARBA00023015"/>
    </source>
</evidence>
<evidence type="ECO:0000259" key="4">
    <source>
        <dbReference type="PROSITE" id="PS50987"/>
    </source>
</evidence>
<keyword evidence="1" id="KW-0805">Transcription regulation</keyword>
<dbReference type="SMART" id="SM00418">
    <property type="entry name" value="HTH_ARSR"/>
    <property type="match status" value="1"/>
</dbReference>
<dbReference type="PROSITE" id="PS50987">
    <property type="entry name" value="HTH_ARSR_2"/>
    <property type="match status" value="1"/>
</dbReference>
<dbReference type="CDD" id="cd00090">
    <property type="entry name" value="HTH_ARSR"/>
    <property type="match status" value="1"/>
</dbReference>
<dbReference type="InterPro" id="IPR001845">
    <property type="entry name" value="HTH_ArsR_DNA-bd_dom"/>
</dbReference>
<dbReference type="eggNOG" id="COG0640">
    <property type="taxonomic scope" value="Bacteria"/>
</dbReference>
<dbReference type="STRING" id="349163.Acry_1732"/>
<dbReference type="AlphaFoldDB" id="A5FZA4"/>
<accession>A5FZA4</accession>
<keyword evidence="2" id="KW-0238">DNA-binding</keyword>
<dbReference type="Proteomes" id="UP000000245">
    <property type="component" value="Chromosome"/>
</dbReference>
<dbReference type="KEGG" id="acr:Acry_1732"/>
<sequence>MTIDADHDHAPDLDEGLKALVHPVRRAILAKLAEPERHFAGQEHPLSFGVCAGAIERSCPLSQSSISAHLAALHAAGLVETRRVGTFVFYRRNDGAIDALIRGLAKSLDRPEPTP</sequence>
<protein>
    <submittedName>
        <fullName evidence="5">Transcriptional regulator, ArsR family</fullName>
    </submittedName>
</protein>
<dbReference type="SUPFAM" id="SSF46785">
    <property type="entry name" value="Winged helix' DNA-binding domain"/>
    <property type="match status" value="1"/>
</dbReference>
<keyword evidence="6" id="KW-1185">Reference proteome</keyword>
<reference evidence="5 6" key="1">
    <citation type="submission" date="2007-05" db="EMBL/GenBank/DDBJ databases">
        <title>Complete sequence of chromosome of Acidiphilium cryptum JF-5.</title>
        <authorList>
            <consortium name="US DOE Joint Genome Institute"/>
            <person name="Copeland A."/>
            <person name="Lucas S."/>
            <person name="Lapidus A."/>
            <person name="Barry K."/>
            <person name="Detter J.C."/>
            <person name="Glavina del Rio T."/>
            <person name="Hammon N."/>
            <person name="Israni S."/>
            <person name="Dalin E."/>
            <person name="Tice H."/>
            <person name="Pitluck S."/>
            <person name="Sims D."/>
            <person name="Brettin T."/>
            <person name="Bruce D."/>
            <person name="Han C."/>
            <person name="Schmutz J."/>
            <person name="Larimer F."/>
            <person name="Land M."/>
            <person name="Hauser L."/>
            <person name="Kyrpides N."/>
            <person name="Kim E."/>
            <person name="Magnuson T."/>
            <person name="Richardson P."/>
        </authorList>
    </citation>
    <scope>NUCLEOTIDE SEQUENCE [LARGE SCALE GENOMIC DNA]</scope>
    <source>
        <strain evidence="5 6">JF-5</strain>
    </source>
</reference>
<dbReference type="Gene3D" id="1.10.10.10">
    <property type="entry name" value="Winged helix-like DNA-binding domain superfamily/Winged helix DNA-binding domain"/>
    <property type="match status" value="1"/>
</dbReference>
<dbReference type="EMBL" id="CP000697">
    <property type="protein sequence ID" value="ABQ30936.1"/>
    <property type="molecule type" value="Genomic_DNA"/>
</dbReference>
<dbReference type="GO" id="GO:0003700">
    <property type="term" value="F:DNA-binding transcription factor activity"/>
    <property type="evidence" value="ECO:0007669"/>
    <property type="project" value="InterPro"/>
</dbReference>